<evidence type="ECO:0000313" key="5">
    <source>
        <dbReference type="Proteomes" id="UP000229191"/>
    </source>
</evidence>
<feature type="active site" description="Tele-AMP-histidine intermediate" evidence="1">
    <location>
        <position position="92"/>
    </location>
</feature>
<dbReference type="GO" id="GO:0016787">
    <property type="term" value="F:hydrolase activity"/>
    <property type="evidence" value="ECO:0007669"/>
    <property type="project" value="UniProtKB-KW"/>
</dbReference>
<proteinExistence type="predicted"/>
<dbReference type="InterPro" id="IPR011146">
    <property type="entry name" value="HIT-like"/>
</dbReference>
<dbReference type="PANTHER" id="PTHR46648:SF1">
    <property type="entry name" value="ADENOSINE 5'-MONOPHOSPHORAMIDASE HNT1"/>
    <property type="match status" value="1"/>
</dbReference>
<feature type="domain" description="HIT" evidence="3">
    <location>
        <begin position="5"/>
        <end position="105"/>
    </location>
</feature>
<dbReference type="Pfam" id="PF01230">
    <property type="entry name" value="HIT"/>
    <property type="match status" value="1"/>
</dbReference>
<reference evidence="5" key="1">
    <citation type="submission" date="2017-09" db="EMBL/GenBank/DDBJ databases">
        <title>Depth-based differentiation of microbial function through sediment-hosted aquifers and enrichment of novel symbionts in the deep terrestrial subsurface.</title>
        <authorList>
            <person name="Probst A.J."/>
            <person name="Ladd B."/>
            <person name="Jarett J.K."/>
            <person name="Geller-Mcgrath D.E."/>
            <person name="Sieber C.M.K."/>
            <person name="Emerson J.B."/>
            <person name="Anantharaman K."/>
            <person name="Thomas B.C."/>
            <person name="Malmstrom R."/>
            <person name="Stieglmeier M."/>
            <person name="Klingl A."/>
            <person name="Woyke T."/>
            <person name="Ryan C.M."/>
            <person name="Banfield J.F."/>
        </authorList>
    </citation>
    <scope>NUCLEOTIDE SEQUENCE [LARGE SCALE GENOMIC DNA]</scope>
</reference>
<name>A0A2M7BQ59_9BACT</name>
<dbReference type="SUPFAM" id="SSF54197">
    <property type="entry name" value="HIT-like"/>
    <property type="match status" value="1"/>
</dbReference>
<evidence type="ECO:0000313" key="4">
    <source>
        <dbReference type="EMBL" id="PIV07623.1"/>
    </source>
</evidence>
<gene>
    <name evidence="4" type="ORF">COS53_01420</name>
</gene>
<protein>
    <submittedName>
        <fullName evidence="4">Diadenosine tetraphosphate hydrolase</fullName>
    </submittedName>
</protein>
<keyword evidence="4" id="KW-0378">Hydrolase</keyword>
<dbReference type="AlphaFoldDB" id="A0A2M7BQ59"/>
<evidence type="ECO:0000256" key="1">
    <source>
        <dbReference type="PIRSR" id="PIRSR601310-1"/>
    </source>
</evidence>
<sequence>MDDCIFCKIVKGDIPCYKVYEDDKYLGFLDIKPLNIGNSLLIPKDHHHWVYDVPNFGQYFEIAKKIALETKNIVNAEAVSFLTLGYEVPHAHIRIIPRFPNDLHTHGIDTNLIVNQSKEDFVEISAKIFNLLK</sequence>
<dbReference type="GO" id="GO:0009117">
    <property type="term" value="P:nucleotide metabolic process"/>
    <property type="evidence" value="ECO:0007669"/>
    <property type="project" value="TreeGrafter"/>
</dbReference>
<dbReference type="Proteomes" id="UP000229191">
    <property type="component" value="Unassembled WGS sequence"/>
</dbReference>
<accession>A0A2M7BQ59</accession>
<dbReference type="InterPro" id="IPR036265">
    <property type="entry name" value="HIT-like_sf"/>
</dbReference>
<organism evidence="4 5">
    <name type="scientific">Candidatus Shapirobacteria bacterium CG03_land_8_20_14_0_80_35_14</name>
    <dbReference type="NCBI Taxonomy" id="1974878"/>
    <lineage>
        <taxon>Bacteria</taxon>
        <taxon>Candidatus Shapironibacteriota</taxon>
    </lineage>
</organism>
<evidence type="ECO:0000259" key="3">
    <source>
        <dbReference type="PROSITE" id="PS51084"/>
    </source>
</evidence>
<dbReference type="InterPro" id="IPR001310">
    <property type="entry name" value="Histidine_triad_HIT"/>
</dbReference>
<comment type="caution">
    <text evidence="4">The sequence shown here is derived from an EMBL/GenBank/DDBJ whole genome shotgun (WGS) entry which is preliminary data.</text>
</comment>
<dbReference type="Gene3D" id="3.30.428.10">
    <property type="entry name" value="HIT-like"/>
    <property type="match status" value="1"/>
</dbReference>
<dbReference type="EMBL" id="PEVB01000041">
    <property type="protein sequence ID" value="PIV07623.1"/>
    <property type="molecule type" value="Genomic_DNA"/>
</dbReference>
<comment type="caution">
    <text evidence="2">Lacks conserved residue(s) required for the propagation of feature annotation.</text>
</comment>
<dbReference type="PROSITE" id="PS51084">
    <property type="entry name" value="HIT_2"/>
    <property type="match status" value="1"/>
</dbReference>
<dbReference type="PANTHER" id="PTHR46648">
    <property type="entry name" value="HIT FAMILY PROTEIN 1"/>
    <property type="match status" value="1"/>
</dbReference>
<evidence type="ECO:0000256" key="2">
    <source>
        <dbReference type="PROSITE-ProRule" id="PRU00464"/>
    </source>
</evidence>
<dbReference type="PRINTS" id="PR00332">
    <property type="entry name" value="HISTRIAD"/>
</dbReference>